<gene>
    <name evidence="1" type="ORF">ACFODO_10295</name>
    <name evidence="2" type="ORF">C9E89_014255</name>
</gene>
<comment type="caution">
    <text evidence="2">The sequence shown here is derived from an EMBL/GenBank/DDBJ whole genome shotgun (WGS) entry which is preliminary data.</text>
</comment>
<accession>A0A371YNJ2</accession>
<dbReference type="OrthoDB" id="6710883at2"/>
<sequence>MSELNLKTLNDMIEDFKKAGKNPDKLEIGYKTYTRLIGQDKFFDQVTKSDDSLTRFYRGIKIKLVAEKHFLAVK</sequence>
<dbReference type="EMBL" id="JBHRSF010000034">
    <property type="protein sequence ID" value="MFC2995652.1"/>
    <property type="molecule type" value="Genomic_DNA"/>
</dbReference>
<dbReference type="AlphaFoldDB" id="A0A371YNJ2"/>
<name>A0A371YNJ2_9GAMM</name>
<reference evidence="1" key="1">
    <citation type="journal article" date="2014" name="Int. J. Syst. Evol. Microbiol.">
        <title>Complete genome of a new Firmicutes species belonging to the dominant human colonic microbiota ('Ruminococcus bicirculans') reveals two chromosomes and a selective capacity to utilize plant glucans.</title>
        <authorList>
            <consortium name="NISC Comparative Sequencing Program"/>
            <person name="Wegmann U."/>
            <person name="Louis P."/>
            <person name="Goesmann A."/>
            <person name="Henrissat B."/>
            <person name="Duncan S.H."/>
            <person name="Flint H.J."/>
        </authorList>
    </citation>
    <scope>NUCLEOTIDE SEQUENCE</scope>
    <source>
        <strain evidence="1">KCTC 62575</strain>
    </source>
</reference>
<evidence type="ECO:0000313" key="4">
    <source>
        <dbReference type="Proteomes" id="UP001595455"/>
    </source>
</evidence>
<dbReference type="Proteomes" id="UP001595455">
    <property type="component" value="Unassembled WGS sequence"/>
</dbReference>
<reference evidence="2 3" key="2">
    <citation type="submission" date="2018-08" db="EMBL/GenBank/DDBJ databases">
        <title>The draft genome of Acinetobacter sichuanensis strain WCHAc060041.</title>
        <authorList>
            <person name="Qin J."/>
            <person name="Feng Y."/>
            <person name="Zong Z."/>
        </authorList>
    </citation>
    <scope>NUCLEOTIDE SEQUENCE [LARGE SCALE GENOMIC DNA]</scope>
    <source>
        <strain evidence="2 3">WCHAc060041</strain>
    </source>
</reference>
<keyword evidence="4" id="KW-1185">Reference proteome</keyword>
<evidence type="ECO:0000313" key="3">
    <source>
        <dbReference type="Proteomes" id="UP000240957"/>
    </source>
</evidence>
<reference evidence="1" key="4">
    <citation type="submission" date="2024-09" db="EMBL/GenBank/DDBJ databases">
        <authorList>
            <person name="Sun Q."/>
            <person name="Mori K."/>
        </authorList>
    </citation>
    <scope>NUCLEOTIDE SEQUENCE</scope>
    <source>
        <strain evidence="1">KCTC 62575</strain>
    </source>
</reference>
<dbReference type="Proteomes" id="UP000240957">
    <property type="component" value="Unassembled WGS sequence"/>
</dbReference>
<evidence type="ECO:0000313" key="1">
    <source>
        <dbReference type="EMBL" id="MFC2995652.1"/>
    </source>
</evidence>
<reference evidence="4" key="3">
    <citation type="journal article" date="2019" name="Int. J. Syst. Evol. Microbiol.">
        <title>The Global Catalogue of Microorganisms (GCM) 10K type strain sequencing project: providing services to taxonomists for standard genome sequencing and annotation.</title>
        <authorList>
            <consortium name="The Broad Institute Genomics Platform"/>
            <consortium name="The Broad Institute Genome Sequencing Center for Infectious Disease"/>
            <person name="Wu L."/>
            <person name="Ma J."/>
        </authorList>
    </citation>
    <scope>NUCLEOTIDE SEQUENCE [LARGE SCALE GENOMIC DNA]</scope>
    <source>
        <strain evidence="4">KCTC 62575</strain>
    </source>
</reference>
<protein>
    <submittedName>
        <fullName evidence="2">Uncharacterized protein</fullName>
    </submittedName>
</protein>
<proteinExistence type="predicted"/>
<dbReference type="RefSeq" id="WP_107009039.1">
    <property type="nucleotide sequence ID" value="NZ_JAVIDQ010000016.1"/>
</dbReference>
<dbReference type="EMBL" id="PYIX02000025">
    <property type="protein sequence ID" value="RFC82914.1"/>
    <property type="molecule type" value="Genomic_DNA"/>
</dbReference>
<evidence type="ECO:0000313" key="2">
    <source>
        <dbReference type="EMBL" id="RFC82914.1"/>
    </source>
</evidence>
<organism evidence="2 3">
    <name type="scientific">Acinetobacter sichuanensis</name>
    <dbReference type="NCBI Taxonomy" id="2136183"/>
    <lineage>
        <taxon>Bacteria</taxon>
        <taxon>Pseudomonadati</taxon>
        <taxon>Pseudomonadota</taxon>
        <taxon>Gammaproteobacteria</taxon>
        <taxon>Moraxellales</taxon>
        <taxon>Moraxellaceae</taxon>
        <taxon>Acinetobacter</taxon>
    </lineage>
</organism>